<evidence type="ECO:0000313" key="3">
    <source>
        <dbReference type="Proteomes" id="UP000326837"/>
    </source>
</evidence>
<name>A0A5K7XFD3_9BACT</name>
<feature type="transmembrane region" description="Helical" evidence="1">
    <location>
        <begin position="52"/>
        <end position="71"/>
    </location>
</feature>
<reference evidence="3" key="1">
    <citation type="submission" date="2019-10" db="EMBL/GenBank/DDBJ databases">
        <title>Lacipirellula parvula gen. nov., sp. nov., representing a lineage of planctomycetes widespread in freshwater anoxic habitats, and description of the family Lacipirellulaceae.</title>
        <authorList>
            <person name="Dedysh S.N."/>
            <person name="Kulichevskaya I.S."/>
            <person name="Beletsky A.V."/>
            <person name="Rakitin A.L."/>
            <person name="Mardanov A.V."/>
            <person name="Ivanova A.A."/>
            <person name="Saltykova V.X."/>
            <person name="Rijpstra W.I.C."/>
            <person name="Sinninghe Damste J.S."/>
            <person name="Ravin N.V."/>
        </authorList>
    </citation>
    <scope>NUCLEOTIDE SEQUENCE [LARGE SCALE GENOMIC DNA]</scope>
    <source>
        <strain evidence="3">PX69</strain>
    </source>
</reference>
<dbReference type="KEGG" id="lpav:PLANPX_4359"/>
<keyword evidence="1" id="KW-1133">Transmembrane helix</keyword>
<dbReference type="EMBL" id="AP021861">
    <property type="protein sequence ID" value="BBO34747.1"/>
    <property type="molecule type" value="Genomic_DNA"/>
</dbReference>
<evidence type="ECO:0000256" key="1">
    <source>
        <dbReference type="SAM" id="Phobius"/>
    </source>
</evidence>
<protein>
    <submittedName>
        <fullName evidence="2">Uncharacterized protein</fullName>
    </submittedName>
</protein>
<dbReference type="AlphaFoldDB" id="A0A5K7XFD3"/>
<gene>
    <name evidence="2" type="ORF">PLANPX_4359</name>
</gene>
<accession>A0A5K7XFD3</accession>
<proteinExistence type="predicted"/>
<evidence type="ECO:0000313" key="2">
    <source>
        <dbReference type="EMBL" id="BBO34747.1"/>
    </source>
</evidence>
<dbReference type="Proteomes" id="UP000326837">
    <property type="component" value="Chromosome"/>
</dbReference>
<keyword evidence="3" id="KW-1185">Reference proteome</keyword>
<keyword evidence="1" id="KW-0812">Transmembrane</keyword>
<keyword evidence="1" id="KW-0472">Membrane</keyword>
<organism evidence="2 3">
    <name type="scientific">Lacipirellula parvula</name>
    <dbReference type="NCBI Taxonomy" id="2650471"/>
    <lineage>
        <taxon>Bacteria</taxon>
        <taxon>Pseudomonadati</taxon>
        <taxon>Planctomycetota</taxon>
        <taxon>Planctomycetia</taxon>
        <taxon>Pirellulales</taxon>
        <taxon>Lacipirellulaceae</taxon>
        <taxon>Lacipirellula</taxon>
    </lineage>
</organism>
<sequence length="72" mass="7580">MALARSVSQSITIKAMRTLVAVGLMLAIVLAGQVAVVCVAMGAKWDRVSLRLLVMITTGVAVLLGAFRLLLQ</sequence>